<feature type="compositionally biased region" description="Basic and acidic residues" evidence="1">
    <location>
        <begin position="91"/>
        <end position="103"/>
    </location>
</feature>
<gene>
    <name evidence="2" type="ORF">Bca52824_074909</name>
</gene>
<comment type="caution">
    <text evidence="2">The sequence shown here is derived from an EMBL/GenBank/DDBJ whole genome shotgun (WGS) entry which is preliminary data.</text>
</comment>
<proteinExistence type="predicted"/>
<evidence type="ECO:0000256" key="1">
    <source>
        <dbReference type="SAM" id="MobiDB-lite"/>
    </source>
</evidence>
<reference evidence="2 3" key="1">
    <citation type="submission" date="2020-02" db="EMBL/GenBank/DDBJ databases">
        <authorList>
            <person name="Ma Q."/>
            <person name="Huang Y."/>
            <person name="Song X."/>
            <person name="Pei D."/>
        </authorList>
    </citation>
    <scope>NUCLEOTIDE SEQUENCE [LARGE SCALE GENOMIC DNA]</scope>
    <source>
        <strain evidence="2">Sxm20200214</strain>
        <tissue evidence="2">Leaf</tissue>
    </source>
</reference>
<dbReference type="EMBL" id="JAAMPC010000015">
    <property type="protein sequence ID" value="KAG2255615.1"/>
    <property type="molecule type" value="Genomic_DNA"/>
</dbReference>
<keyword evidence="3" id="KW-1185">Reference proteome</keyword>
<feature type="compositionally biased region" description="Polar residues" evidence="1">
    <location>
        <begin position="68"/>
        <end position="77"/>
    </location>
</feature>
<feature type="region of interest" description="Disordered" evidence="1">
    <location>
        <begin position="1"/>
        <end position="103"/>
    </location>
</feature>
<protein>
    <submittedName>
        <fullName evidence="2">Uncharacterized protein</fullName>
    </submittedName>
</protein>
<accession>A0A8X7TUX5</accession>
<dbReference type="AlphaFoldDB" id="A0A8X7TUX5"/>
<name>A0A8X7TUX5_BRACI</name>
<evidence type="ECO:0000313" key="2">
    <source>
        <dbReference type="EMBL" id="KAG2255615.1"/>
    </source>
</evidence>
<sequence>MDPNQTIGTTPSGIDNVDPTGSNSRTGSLPIGPTGTDGTTGTTHTQQIPPIGTSNQERSSVHEPSSLPDRTSVSERTSIPDRRGARVWNRPGERQTNDDLIRP</sequence>
<evidence type="ECO:0000313" key="3">
    <source>
        <dbReference type="Proteomes" id="UP000886595"/>
    </source>
</evidence>
<feature type="compositionally biased region" description="Polar residues" evidence="1">
    <location>
        <begin position="1"/>
        <end position="27"/>
    </location>
</feature>
<dbReference type="Proteomes" id="UP000886595">
    <property type="component" value="Unassembled WGS sequence"/>
</dbReference>
<organism evidence="2 3">
    <name type="scientific">Brassica carinata</name>
    <name type="common">Ethiopian mustard</name>
    <name type="synonym">Abyssinian cabbage</name>
    <dbReference type="NCBI Taxonomy" id="52824"/>
    <lineage>
        <taxon>Eukaryota</taxon>
        <taxon>Viridiplantae</taxon>
        <taxon>Streptophyta</taxon>
        <taxon>Embryophyta</taxon>
        <taxon>Tracheophyta</taxon>
        <taxon>Spermatophyta</taxon>
        <taxon>Magnoliopsida</taxon>
        <taxon>eudicotyledons</taxon>
        <taxon>Gunneridae</taxon>
        <taxon>Pentapetalae</taxon>
        <taxon>rosids</taxon>
        <taxon>malvids</taxon>
        <taxon>Brassicales</taxon>
        <taxon>Brassicaceae</taxon>
        <taxon>Brassiceae</taxon>
        <taxon>Brassica</taxon>
    </lineage>
</organism>
<feature type="compositionally biased region" description="Low complexity" evidence="1">
    <location>
        <begin position="30"/>
        <end position="51"/>
    </location>
</feature>